<comment type="caution">
    <text evidence="2">The sequence shown here is derived from an EMBL/GenBank/DDBJ whole genome shotgun (WGS) entry which is preliminary data.</text>
</comment>
<dbReference type="Proteomes" id="UP000050297">
    <property type="component" value="Unassembled WGS sequence"/>
</dbReference>
<name>A0A0P9JMF8_PSESX</name>
<protein>
    <recommendedName>
        <fullName evidence="1">GIY-YIG domain-containing protein</fullName>
    </recommendedName>
</protein>
<dbReference type="Pfam" id="PF01541">
    <property type="entry name" value="GIY-YIG"/>
    <property type="match status" value="1"/>
</dbReference>
<dbReference type="InterPro" id="IPR035901">
    <property type="entry name" value="GIY-YIG_endonuc_sf"/>
</dbReference>
<evidence type="ECO:0000259" key="1">
    <source>
        <dbReference type="Pfam" id="PF01541"/>
    </source>
</evidence>
<dbReference type="Gene3D" id="3.40.1440.10">
    <property type="entry name" value="GIY-YIG endonuclease"/>
    <property type="match status" value="1"/>
</dbReference>
<dbReference type="SUPFAM" id="SSF82771">
    <property type="entry name" value="GIY-YIG endonuclease"/>
    <property type="match status" value="1"/>
</dbReference>
<organism evidence="2 3">
    <name type="scientific">Pseudomonas syringae pv. aceris</name>
    <dbReference type="NCBI Taxonomy" id="199198"/>
    <lineage>
        <taxon>Bacteria</taxon>
        <taxon>Pseudomonadati</taxon>
        <taxon>Pseudomonadota</taxon>
        <taxon>Gammaproteobacteria</taxon>
        <taxon>Pseudomonadales</taxon>
        <taxon>Pseudomonadaceae</taxon>
        <taxon>Pseudomonas</taxon>
        <taxon>Pseudomonas syringae</taxon>
    </lineage>
</organism>
<gene>
    <name evidence="2" type="ORF">ALO91_103114</name>
</gene>
<dbReference type="AlphaFoldDB" id="A0A0P9JMF8"/>
<dbReference type="EMBL" id="LJPM01000368">
    <property type="protein sequence ID" value="KPW17202.1"/>
    <property type="molecule type" value="Genomic_DNA"/>
</dbReference>
<feature type="domain" description="GIY-YIG" evidence="1">
    <location>
        <begin position="14"/>
        <end position="94"/>
    </location>
</feature>
<sequence>MPVMFMPESGRNRYYLYHLINTANELPFYVGYTSDPYGRYRTHLKKNPGTLEGAARFRLISALADAGFGFELVVHHSFRYRGDAMRRESAMIKEMLLSGAAILNYPAKDIYQKLGKHLACLPRTKDLFR</sequence>
<proteinExistence type="predicted"/>
<evidence type="ECO:0000313" key="3">
    <source>
        <dbReference type="Proteomes" id="UP000050297"/>
    </source>
</evidence>
<dbReference type="RefSeq" id="WP_003402084.1">
    <property type="nucleotide sequence ID" value="NZ_LGAR01000112.1"/>
</dbReference>
<accession>A0A0P9JMF8</accession>
<dbReference type="PATRIC" id="fig|199198.5.peg.2930"/>
<reference evidence="2 3" key="1">
    <citation type="submission" date="2015-09" db="EMBL/GenBank/DDBJ databases">
        <title>Genome announcement of multiple Pseudomonas syringae strains.</title>
        <authorList>
            <person name="Thakur S."/>
            <person name="Wang P.W."/>
            <person name="Gong Y."/>
            <person name="Weir B.S."/>
            <person name="Guttman D.S."/>
        </authorList>
    </citation>
    <scope>NUCLEOTIDE SEQUENCE [LARGE SCALE GENOMIC DNA]</scope>
    <source>
        <strain evidence="2 3">ICMP2802</strain>
    </source>
</reference>
<dbReference type="InterPro" id="IPR000305">
    <property type="entry name" value="GIY-YIG_endonuc"/>
</dbReference>
<evidence type="ECO:0000313" key="2">
    <source>
        <dbReference type="EMBL" id="KPW17202.1"/>
    </source>
</evidence>